<evidence type="ECO:0000313" key="2">
    <source>
        <dbReference type="EMBL" id="KAG0695964.1"/>
    </source>
</evidence>
<evidence type="ECO:0000256" key="1">
    <source>
        <dbReference type="SAM" id="MobiDB-lite"/>
    </source>
</evidence>
<dbReference type="EMBL" id="JACEEZ010025946">
    <property type="protein sequence ID" value="KAG0695964.1"/>
    <property type="molecule type" value="Genomic_DNA"/>
</dbReference>
<feature type="region of interest" description="Disordered" evidence="1">
    <location>
        <begin position="39"/>
        <end position="67"/>
    </location>
</feature>
<evidence type="ECO:0000313" key="3">
    <source>
        <dbReference type="Proteomes" id="UP000770661"/>
    </source>
</evidence>
<comment type="caution">
    <text evidence="2">The sequence shown here is derived from an EMBL/GenBank/DDBJ whole genome shotgun (WGS) entry which is preliminary data.</text>
</comment>
<gene>
    <name evidence="2" type="ORF">GWK47_026681</name>
</gene>
<keyword evidence="3" id="KW-1185">Reference proteome</keyword>
<organism evidence="2 3">
    <name type="scientific">Chionoecetes opilio</name>
    <name type="common">Atlantic snow crab</name>
    <name type="synonym">Cancer opilio</name>
    <dbReference type="NCBI Taxonomy" id="41210"/>
    <lineage>
        <taxon>Eukaryota</taxon>
        <taxon>Metazoa</taxon>
        <taxon>Ecdysozoa</taxon>
        <taxon>Arthropoda</taxon>
        <taxon>Crustacea</taxon>
        <taxon>Multicrustacea</taxon>
        <taxon>Malacostraca</taxon>
        <taxon>Eumalacostraca</taxon>
        <taxon>Eucarida</taxon>
        <taxon>Decapoda</taxon>
        <taxon>Pleocyemata</taxon>
        <taxon>Brachyura</taxon>
        <taxon>Eubrachyura</taxon>
        <taxon>Majoidea</taxon>
        <taxon>Majidae</taxon>
        <taxon>Chionoecetes</taxon>
    </lineage>
</organism>
<name>A0A8J8WAN7_CHIOP</name>
<proteinExistence type="predicted"/>
<reference evidence="2" key="1">
    <citation type="submission" date="2020-07" db="EMBL/GenBank/DDBJ databases">
        <title>The High-quality genome of the commercially important snow crab, Chionoecetes opilio.</title>
        <authorList>
            <person name="Jeong J.-H."/>
            <person name="Ryu S."/>
        </authorList>
    </citation>
    <scope>NUCLEOTIDE SEQUENCE</scope>
    <source>
        <strain evidence="2">MADBK_172401_WGS</strain>
        <tissue evidence="2">Digestive gland</tissue>
    </source>
</reference>
<dbReference type="Proteomes" id="UP000770661">
    <property type="component" value="Unassembled WGS sequence"/>
</dbReference>
<accession>A0A8J8WAN7</accession>
<protein>
    <submittedName>
        <fullName evidence="2">Uncharacterized protein</fullName>
    </submittedName>
</protein>
<sequence>MEGRTDDQKEMIWWAARNGLAGRMWPLARVGDPCFRHPQWTHPASPDSPEEPGGVHTAAWPGGLYPRGDGRTRKGRFREPYKQLSVVLEGLDRLMGDLSLDMLLEAGLRRTSKQQIDKLKLGRWPLHAKEWREHRLLVYRRIAAAAAAGSDALHNYATATEHVNERGYARGASRGHCRKGGFQRSVSVD</sequence>
<dbReference type="AlphaFoldDB" id="A0A8J8WAN7"/>